<sequence length="398" mass="43746">MKPIYLDYAATTPLDKEVCGAMLPYMEDFFGNASSLHQTGQKAMRALDISREIIAKAIGAKFQEIVCTGSATEANNLALRGAIKRIKSQGLRIKEQQRIIISAIEHDSVLETARDLEREGVEVVYLPVDKNGVVDLKKLKASLNENTILVSVMYGNNVVGTIQPIAEIAKIIRDFRESLVNSHSSLWKDGYPLFHADAVQVFQYRDCDVNTIGVNMMTISSHKIYGPKGVGLLFSNVPLKSIITGGGQEFGLRSGTENIPAIVGFAKAVEEAVKIREKEAKRVEKLKEFLWKEIKKVAPEAIRNTPEKNALPHILNVAFPNASKNLVAHMDALGVAVSSGAACSARSQETSYVLRAMGVSEELARRSIRLSLGRGTMESEIKRVAKIVQEAERERVAK</sequence>
<evidence type="ECO:0000256" key="4">
    <source>
        <dbReference type="ARBA" id="ARBA00022723"/>
    </source>
</evidence>
<dbReference type="GO" id="GO:0046872">
    <property type="term" value="F:metal ion binding"/>
    <property type="evidence" value="ECO:0007669"/>
    <property type="project" value="UniProtKB-KW"/>
</dbReference>
<dbReference type="STRING" id="1798471.A3A21_04240"/>
<evidence type="ECO:0000259" key="9">
    <source>
        <dbReference type="Pfam" id="PF00266"/>
    </source>
</evidence>
<evidence type="ECO:0000256" key="5">
    <source>
        <dbReference type="ARBA" id="ARBA00022898"/>
    </source>
</evidence>
<dbReference type="Gene3D" id="1.10.260.50">
    <property type="match status" value="1"/>
</dbReference>
<dbReference type="EMBL" id="MFKK01000013">
    <property type="protein sequence ID" value="OGG41326.1"/>
    <property type="molecule type" value="Genomic_DNA"/>
</dbReference>
<dbReference type="InterPro" id="IPR000192">
    <property type="entry name" value="Aminotrans_V_dom"/>
</dbReference>
<name>A0A1F6BWJ9_9BACT</name>
<reference evidence="10 11" key="1">
    <citation type="journal article" date="2016" name="Nat. Commun.">
        <title>Thousands of microbial genomes shed light on interconnected biogeochemical processes in an aquifer system.</title>
        <authorList>
            <person name="Anantharaman K."/>
            <person name="Brown C.T."/>
            <person name="Hug L.A."/>
            <person name="Sharon I."/>
            <person name="Castelle C.J."/>
            <person name="Probst A.J."/>
            <person name="Thomas B.C."/>
            <person name="Singh A."/>
            <person name="Wilkins M.J."/>
            <person name="Karaoz U."/>
            <person name="Brodie E.L."/>
            <person name="Williams K.H."/>
            <person name="Hubbard S.S."/>
            <person name="Banfield J.F."/>
        </authorList>
    </citation>
    <scope>NUCLEOTIDE SEQUENCE [LARGE SCALE GENOMIC DNA]</scope>
</reference>
<dbReference type="PANTHER" id="PTHR11601">
    <property type="entry name" value="CYSTEINE DESULFURYLASE FAMILY MEMBER"/>
    <property type="match status" value="1"/>
</dbReference>
<dbReference type="PANTHER" id="PTHR11601:SF34">
    <property type="entry name" value="CYSTEINE DESULFURASE"/>
    <property type="match status" value="1"/>
</dbReference>
<dbReference type="InterPro" id="IPR015422">
    <property type="entry name" value="PyrdxlP-dep_Trfase_small"/>
</dbReference>
<dbReference type="AlphaFoldDB" id="A0A1F6BWJ9"/>
<evidence type="ECO:0000313" key="11">
    <source>
        <dbReference type="Proteomes" id="UP000176996"/>
    </source>
</evidence>
<evidence type="ECO:0000313" key="10">
    <source>
        <dbReference type="EMBL" id="OGG41326.1"/>
    </source>
</evidence>
<organism evidence="10 11">
    <name type="scientific">Candidatus Jorgensenbacteria bacterium RIFCSPLOWO2_01_FULL_45_25b</name>
    <dbReference type="NCBI Taxonomy" id="1798471"/>
    <lineage>
        <taxon>Bacteria</taxon>
        <taxon>Candidatus Joergenseniibacteriota</taxon>
    </lineage>
</organism>
<evidence type="ECO:0000256" key="1">
    <source>
        <dbReference type="ARBA" id="ARBA00001933"/>
    </source>
</evidence>
<dbReference type="Gene3D" id="3.40.640.10">
    <property type="entry name" value="Type I PLP-dependent aspartate aminotransferase-like (Major domain)"/>
    <property type="match status" value="1"/>
</dbReference>
<dbReference type="Gene3D" id="3.90.1150.10">
    <property type="entry name" value="Aspartate Aminotransferase, domain 1"/>
    <property type="match status" value="1"/>
</dbReference>
<dbReference type="PIRSF" id="PIRSF005572">
    <property type="entry name" value="NifS"/>
    <property type="match status" value="1"/>
</dbReference>
<evidence type="ECO:0000256" key="3">
    <source>
        <dbReference type="ARBA" id="ARBA00022679"/>
    </source>
</evidence>
<keyword evidence="4" id="KW-0479">Metal-binding</keyword>
<evidence type="ECO:0000256" key="8">
    <source>
        <dbReference type="ARBA" id="ARBA00050776"/>
    </source>
</evidence>
<keyword evidence="7" id="KW-0411">Iron-sulfur</keyword>
<dbReference type="Proteomes" id="UP000176996">
    <property type="component" value="Unassembled WGS sequence"/>
</dbReference>
<dbReference type="Pfam" id="PF00266">
    <property type="entry name" value="Aminotran_5"/>
    <property type="match status" value="1"/>
</dbReference>
<comment type="caution">
    <text evidence="10">The sequence shown here is derived from an EMBL/GenBank/DDBJ whole genome shotgun (WGS) entry which is preliminary data.</text>
</comment>
<dbReference type="GO" id="GO:0031071">
    <property type="term" value="F:cysteine desulfurase activity"/>
    <property type="evidence" value="ECO:0007669"/>
    <property type="project" value="UniProtKB-EC"/>
</dbReference>
<proteinExistence type="inferred from homology"/>
<keyword evidence="5" id="KW-0663">Pyridoxal phosphate</keyword>
<evidence type="ECO:0000256" key="6">
    <source>
        <dbReference type="ARBA" id="ARBA00023004"/>
    </source>
</evidence>
<evidence type="ECO:0000256" key="7">
    <source>
        <dbReference type="ARBA" id="ARBA00023014"/>
    </source>
</evidence>
<evidence type="ECO:0000256" key="2">
    <source>
        <dbReference type="ARBA" id="ARBA00006490"/>
    </source>
</evidence>
<feature type="domain" description="Aminotransferase class V" evidence="9">
    <location>
        <begin position="4"/>
        <end position="384"/>
    </location>
</feature>
<comment type="catalytic activity">
    <reaction evidence="8">
        <text>(sulfur carrier)-H + L-cysteine = (sulfur carrier)-SH + L-alanine</text>
        <dbReference type="Rhea" id="RHEA:43892"/>
        <dbReference type="Rhea" id="RHEA-COMP:14737"/>
        <dbReference type="Rhea" id="RHEA-COMP:14739"/>
        <dbReference type="ChEBI" id="CHEBI:29917"/>
        <dbReference type="ChEBI" id="CHEBI:35235"/>
        <dbReference type="ChEBI" id="CHEBI:57972"/>
        <dbReference type="ChEBI" id="CHEBI:64428"/>
        <dbReference type="EC" id="2.8.1.7"/>
    </reaction>
</comment>
<dbReference type="SUPFAM" id="SSF53383">
    <property type="entry name" value="PLP-dependent transferases"/>
    <property type="match status" value="1"/>
</dbReference>
<gene>
    <name evidence="10" type="ORF">A3A21_04240</name>
</gene>
<keyword evidence="6" id="KW-0408">Iron</keyword>
<keyword evidence="3" id="KW-0808">Transferase</keyword>
<dbReference type="InterPro" id="IPR016454">
    <property type="entry name" value="Cysteine_dSase"/>
</dbReference>
<dbReference type="InterPro" id="IPR015421">
    <property type="entry name" value="PyrdxlP-dep_Trfase_major"/>
</dbReference>
<accession>A0A1F6BWJ9</accession>
<comment type="cofactor">
    <cofactor evidence="1">
        <name>pyridoxal 5'-phosphate</name>
        <dbReference type="ChEBI" id="CHEBI:597326"/>
    </cofactor>
</comment>
<dbReference type="GO" id="GO:0051536">
    <property type="term" value="F:iron-sulfur cluster binding"/>
    <property type="evidence" value="ECO:0007669"/>
    <property type="project" value="UniProtKB-KW"/>
</dbReference>
<comment type="similarity">
    <text evidence="2">Belongs to the class-V pyridoxal-phosphate-dependent aminotransferase family. NifS/IscS subfamily.</text>
</comment>
<protein>
    <recommendedName>
        <fullName evidence="9">Aminotransferase class V domain-containing protein</fullName>
    </recommendedName>
</protein>
<dbReference type="InterPro" id="IPR015424">
    <property type="entry name" value="PyrdxlP-dep_Trfase"/>
</dbReference>